<dbReference type="Pfam" id="PF07876">
    <property type="entry name" value="Dabb"/>
    <property type="match status" value="1"/>
</dbReference>
<dbReference type="SUPFAM" id="SSF54909">
    <property type="entry name" value="Dimeric alpha+beta barrel"/>
    <property type="match status" value="1"/>
</dbReference>
<dbReference type="PROSITE" id="PS51502">
    <property type="entry name" value="S_R_A_B_BARREL"/>
    <property type="match status" value="1"/>
</dbReference>
<evidence type="ECO:0000259" key="2">
    <source>
        <dbReference type="PROSITE" id="PS51502"/>
    </source>
</evidence>
<dbReference type="InterPro" id="IPR013097">
    <property type="entry name" value="Dabb"/>
</dbReference>
<dbReference type="EMBL" id="JBHTBS010000004">
    <property type="protein sequence ID" value="MFC7337565.1"/>
    <property type="molecule type" value="Genomic_DNA"/>
</dbReference>
<dbReference type="Proteomes" id="UP001596472">
    <property type="component" value="Unassembled WGS sequence"/>
</dbReference>
<keyword evidence="4" id="KW-1185">Reference proteome</keyword>
<reference evidence="4" key="1">
    <citation type="journal article" date="2019" name="Int. J. Syst. Evol. Microbiol.">
        <title>The Global Catalogue of Microorganisms (GCM) 10K type strain sequencing project: providing services to taxonomists for standard genome sequencing and annotation.</title>
        <authorList>
            <consortium name="The Broad Institute Genomics Platform"/>
            <consortium name="The Broad Institute Genome Sequencing Center for Infectious Disease"/>
            <person name="Wu L."/>
            <person name="Ma J."/>
        </authorList>
    </citation>
    <scope>NUCLEOTIDE SEQUENCE [LARGE SCALE GENOMIC DNA]</scope>
    <source>
        <strain evidence="4">CGMCC 4.1467</strain>
    </source>
</reference>
<gene>
    <name evidence="3" type="ORF">ACFQY0_10285</name>
</gene>
<dbReference type="InterPro" id="IPR011008">
    <property type="entry name" value="Dimeric_a/b-barrel"/>
</dbReference>
<protein>
    <submittedName>
        <fullName evidence="3">Dabb family protein</fullName>
    </submittedName>
</protein>
<name>A0ABW2L7N7_9BACT</name>
<accession>A0ABW2L7N7</accession>
<evidence type="ECO:0000256" key="1">
    <source>
        <dbReference type="ARBA" id="ARBA00011738"/>
    </source>
</evidence>
<evidence type="ECO:0000313" key="4">
    <source>
        <dbReference type="Proteomes" id="UP001596472"/>
    </source>
</evidence>
<sequence length="121" mass="13480">MLKHLITPIFSLLLTAVAVAESEFRHLVLFSFKDDAAAEDISKIEKAFAALPEKIDSIKDFEWGTNVSPEGKAKGFTHCFLVTFKDQAGLEVYLPHEAHQAFVSMLKPSLKDVLVIDYVAK</sequence>
<dbReference type="PANTHER" id="PTHR33178:SF10">
    <property type="entry name" value="STRESS-RESPONSE A_B BARREL DOMAIN-CONTAINING PROTEIN"/>
    <property type="match status" value="1"/>
</dbReference>
<organism evidence="3 4">
    <name type="scientific">Haloferula chungangensis</name>
    <dbReference type="NCBI Taxonomy" id="1048331"/>
    <lineage>
        <taxon>Bacteria</taxon>
        <taxon>Pseudomonadati</taxon>
        <taxon>Verrucomicrobiota</taxon>
        <taxon>Verrucomicrobiia</taxon>
        <taxon>Verrucomicrobiales</taxon>
        <taxon>Verrucomicrobiaceae</taxon>
        <taxon>Haloferula</taxon>
    </lineage>
</organism>
<dbReference type="InterPro" id="IPR044662">
    <property type="entry name" value="HS1/DABB1-like"/>
</dbReference>
<dbReference type="RefSeq" id="WP_379711966.1">
    <property type="nucleotide sequence ID" value="NZ_JBHTBS010000004.1"/>
</dbReference>
<dbReference type="PANTHER" id="PTHR33178">
    <property type="match status" value="1"/>
</dbReference>
<comment type="subunit">
    <text evidence="1">Homodimer.</text>
</comment>
<dbReference type="SMART" id="SM00886">
    <property type="entry name" value="Dabb"/>
    <property type="match status" value="1"/>
</dbReference>
<evidence type="ECO:0000313" key="3">
    <source>
        <dbReference type="EMBL" id="MFC7337565.1"/>
    </source>
</evidence>
<proteinExistence type="predicted"/>
<dbReference type="Gene3D" id="3.30.70.100">
    <property type="match status" value="1"/>
</dbReference>
<feature type="domain" description="Stress-response A/B barrel" evidence="2">
    <location>
        <begin position="24"/>
        <end position="118"/>
    </location>
</feature>
<comment type="caution">
    <text evidence="3">The sequence shown here is derived from an EMBL/GenBank/DDBJ whole genome shotgun (WGS) entry which is preliminary data.</text>
</comment>